<evidence type="ECO:0000256" key="3">
    <source>
        <dbReference type="ARBA" id="ARBA00022989"/>
    </source>
</evidence>
<comment type="subcellular location">
    <subcellularLocation>
        <location evidence="1">Membrane</location>
        <topology evidence="1">Multi-pass membrane protein</topology>
    </subcellularLocation>
</comment>
<keyword evidence="2 5" id="KW-0812">Transmembrane</keyword>
<reference evidence="7 8" key="1">
    <citation type="submission" date="2018-11" db="EMBL/GenBank/DDBJ databases">
        <title>Chitinophaga lutea sp.nov., isolate from arsenic contaminated soil.</title>
        <authorList>
            <person name="Zong Y."/>
        </authorList>
    </citation>
    <scope>NUCLEOTIDE SEQUENCE [LARGE SCALE GENOMIC DNA]</scope>
    <source>
        <strain evidence="7 8">ZY74</strain>
    </source>
</reference>
<feature type="transmembrane region" description="Helical" evidence="5">
    <location>
        <begin position="171"/>
        <end position="194"/>
    </location>
</feature>
<evidence type="ECO:0000259" key="6">
    <source>
        <dbReference type="Pfam" id="PF12698"/>
    </source>
</evidence>
<comment type="caution">
    <text evidence="7">The sequence shown here is derived from an EMBL/GenBank/DDBJ whole genome shotgun (WGS) entry which is preliminary data.</text>
</comment>
<evidence type="ECO:0000256" key="4">
    <source>
        <dbReference type="ARBA" id="ARBA00023136"/>
    </source>
</evidence>
<name>A0A3N4QAA5_9BACT</name>
<feature type="transmembrane region" description="Helical" evidence="5">
    <location>
        <begin position="288"/>
        <end position="309"/>
    </location>
</feature>
<feature type="transmembrane region" description="Helical" evidence="5">
    <location>
        <begin position="206"/>
        <end position="229"/>
    </location>
</feature>
<keyword evidence="3 5" id="KW-1133">Transmembrane helix</keyword>
<dbReference type="OrthoDB" id="9768837at2"/>
<dbReference type="AlphaFoldDB" id="A0A3N4QAA5"/>
<proteinExistence type="predicted"/>
<gene>
    <name evidence="7" type="ORF">EGT74_05140</name>
</gene>
<protein>
    <submittedName>
        <fullName evidence="7">ABC transporter permease</fullName>
    </submittedName>
</protein>
<accession>A0A3N4QAA5</accession>
<evidence type="ECO:0000256" key="1">
    <source>
        <dbReference type="ARBA" id="ARBA00004141"/>
    </source>
</evidence>
<feature type="transmembrane region" description="Helical" evidence="5">
    <location>
        <begin position="21"/>
        <end position="42"/>
    </location>
</feature>
<dbReference type="SUPFAM" id="SSF53850">
    <property type="entry name" value="Periplasmic binding protein-like II"/>
    <property type="match status" value="1"/>
</dbReference>
<dbReference type="GO" id="GO:0140359">
    <property type="term" value="F:ABC-type transporter activity"/>
    <property type="evidence" value="ECO:0007669"/>
    <property type="project" value="InterPro"/>
</dbReference>
<keyword evidence="4 5" id="KW-0472">Membrane</keyword>
<dbReference type="RefSeq" id="WP_123845446.1">
    <property type="nucleotide sequence ID" value="NZ_RPDH01000001.1"/>
</dbReference>
<feature type="transmembrane region" description="Helical" evidence="5">
    <location>
        <begin position="235"/>
        <end position="253"/>
    </location>
</feature>
<keyword evidence="8" id="KW-1185">Reference proteome</keyword>
<feature type="transmembrane region" description="Helical" evidence="5">
    <location>
        <begin position="329"/>
        <end position="348"/>
    </location>
</feature>
<dbReference type="GO" id="GO:0016020">
    <property type="term" value="C:membrane"/>
    <property type="evidence" value="ECO:0007669"/>
    <property type="project" value="UniProtKB-SubCell"/>
</dbReference>
<dbReference type="PANTHER" id="PTHR43471">
    <property type="entry name" value="ABC TRANSPORTER PERMEASE"/>
    <property type="match status" value="1"/>
</dbReference>
<evidence type="ECO:0000313" key="7">
    <source>
        <dbReference type="EMBL" id="RPE12930.1"/>
    </source>
</evidence>
<dbReference type="Proteomes" id="UP000278351">
    <property type="component" value="Unassembled WGS sequence"/>
</dbReference>
<feature type="transmembrane region" description="Helical" evidence="5">
    <location>
        <begin position="384"/>
        <end position="406"/>
    </location>
</feature>
<dbReference type="InterPro" id="IPR013525">
    <property type="entry name" value="ABC2_TM"/>
</dbReference>
<feature type="transmembrane region" description="Helical" evidence="5">
    <location>
        <begin position="355"/>
        <end position="378"/>
    </location>
</feature>
<evidence type="ECO:0000256" key="2">
    <source>
        <dbReference type="ARBA" id="ARBA00022692"/>
    </source>
</evidence>
<dbReference type="Gene3D" id="3.40.190.10">
    <property type="entry name" value="Periplasmic binding protein-like II"/>
    <property type="match status" value="1"/>
</dbReference>
<dbReference type="Pfam" id="PF12698">
    <property type="entry name" value="ABC2_membrane_3"/>
    <property type="match status" value="1"/>
</dbReference>
<dbReference type="EMBL" id="RPDH01000001">
    <property type="protein sequence ID" value="RPE12930.1"/>
    <property type="molecule type" value="Genomic_DNA"/>
</dbReference>
<dbReference type="PANTHER" id="PTHR43471:SF3">
    <property type="entry name" value="ABC TRANSPORTER PERMEASE PROTEIN NATB"/>
    <property type="match status" value="1"/>
</dbReference>
<evidence type="ECO:0000313" key="8">
    <source>
        <dbReference type="Proteomes" id="UP000278351"/>
    </source>
</evidence>
<evidence type="ECO:0000256" key="5">
    <source>
        <dbReference type="SAM" id="Phobius"/>
    </source>
</evidence>
<sequence>MNKIWIIIKREYLTRVRKKSFVIFTLLLPVLFVGMFLIPIFVMKSGDDEKVAVVDESKIFQGKLADDGGVHYKFIDARIDTLKNTYQQLGYTGVLHIPAMDVNRPPSIVYYSKGQMNVMLKSSMERKLENVLEDKRMELAGIDKNKLEDIRADIDIVNLAGKEEKKGSAGLAYAIGYGAAFLVYIILLVFGTTVMRGVMEEKMNRVAEVMVSTVKPFQLMMGKIVGIAGVGLTQFLIWMVLIIGLYTLMGLFIDPETMNAAANNGMAGGQNETAMKAMKQITFVVESANWPVIISCFIFYFLGGYLFYAALFAAVGSLVNEDPNEAQSLTFPITLPVIISIFIMFAAVRNPNGQLAVWGSIIPFSSPVVMMARIPYGVPGTVPYWQLALSVIFLVAGFIGTTWVAAKIYRTGILLYGKKVTLKEAVRWLGRKN</sequence>
<feature type="domain" description="ABC-2 type transporter transmembrane" evidence="6">
    <location>
        <begin position="19"/>
        <end position="406"/>
    </location>
</feature>
<organism evidence="7 8">
    <name type="scientific">Chitinophaga lutea</name>
    <dbReference type="NCBI Taxonomy" id="2488634"/>
    <lineage>
        <taxon>Bacteria</taxon>
        <taxon>Pseudomonadati</taxon>
        <taxon>Bacteroidota</taxon>
        <taxon>Chitinophagia</taxon>
        <taxon>Chitinophagales</taxon>
        <taxon>Chitinophagaceae</taxon>
        <taxon>Chitinophaga</taxon>
    </lineage>
</organism>